<evidence type="ECO:0000256" key="6">
    <source>
        <dbReference type="ARBA" id="ARBA00023229"/>
    </source>
</evidence>
<comment type="similarity">
    <text evidence="3 7">Belongs to the IspD/TarI cytidylyltransferase family. IspD subfamily.</text>
</comment>
<dbReference type="PANTHER" id="PTHR32125:SF4">
    <property type="entry name" value="2-C-METHYL-D-ERYTHRITOL 4-PHOSPHATE CYTIDYLYLTRANSFERASE, CHLOROPLASTIC"/>
    <property type="match status" value="1"/>
</dbReference>
<dbReference type="RefSeq" id="WP_006565409.1">
    <property type="nucleotide sequence ID" value="NZ_BAABZP010000001.1"/>
</dbReference>
<dbReference type="CDD" id="cd02516">
    <property type="entry name" value="CDP-ME_synthetase"/>
    <property type="match status" value="1"/>
</dbReference>
<dbReference type="InterPro" id="IPR018294">
    <property type="entry name" value="ISPD_synthase_CS"/>
</dbReference>
<evidence type="ECO:0000256" key="7">
    <source>
        <dbReference type="HAMAP-Rule" id="MF_00108"/>
    </source>
</evidence>
<dbReference type="AlphaFoldDB" id="A0A6N2WQ82"/>
<feature type="site" description="Transition state stabilizer" evidence="7">
    <location>
        <position position="24"/>
    </location>
</feature>
<dbReference type="InterPro" id="IPR034683">
    <property type="entry name" value="IspD/TarI"/>
</dbReference>
<comment type="function">
    <text evidence="7">Catalyzes the formation of 4-diphosphocytidyl-2-C-methyl-D-erythritol from CTP and 2-C-methyl-D-erythritol 4-phosphate (MEP).</text>
</comment>
<dbReference type="InterPro" id="IPR001228">
    <property type="entry name" value="IspD"/>
</dbReference>
<feature type="site" description="Transition state stabilizer" evidence="7">
    <location>
        <position position="17"/>
    </location>
</feature>
<feature type="site" description="Positions MEP for the nucleophilic attack" evidence="7">
    <location>
        <position position="215"/>
    </location>
</feature>
<sequence length="263" mass="30194">MKEKIVAIVLGAGEGKRMGSGIPKQYMIIKSRPLIYYALKAFEHSPVDEVILVTGEDEIDYCQKYIVDKYQFEKVSRIVAGGRERYESVYLGLRSIGEADYVLIHDGARPMLNADIIRKCIINVRRHKACVVGMPSKDTIKVVDNDTYAVSTPPRRKLWQVQTPQCFDFNLIYDAYQKLMDSGDTTATDDGMVLENYGDQRVKVKLIEGSYDNIKVTTPEDVRIAGSLVKARKLFRFLHNVHDKIIYLQMKILQKRFFTKKKK</sequence>
<reference evidence="8" key="1">
    <citation type="submission" date="2019-11" db="EMBL/GenBank/DDBJ databases">
        <authorList>
            <person name="Feng L."/>
        </authorList>
    </citation>
    <scope>NUCLEOTIDE SEQUENCE</scope>
    <source>
        <strain evidence="8">AcaccaeLFYP115</strain>
    </source>
</reference>
<keyword evidence="5 7" id="KW-0548">Nucleotidyltransferase</keyword>
<accession>A0A6N2WQ82</accession>
<dbReference type="Pfam" id="PF01128">
    <property type="entry name" value="IspD"/>
    <property type="match status" value="1"/>
</dbReference>
<dbReference type="UniPathway" id="UPA00056">
    <property type="reaction ID" value="UER00093"/>
</dbReference>
<dbReference type="NCBIfam" id="TIGR00453">
    <property type="entry name" value="ispD"/>
    <property type="match status" value="1"/>
</dbReference>
<gene>
    <name evidence="7 8" type="primary">ispD</name>
    <name evidence="8" type="ORF">ACLFYP115_03560</name>
</gene>
<dbReference type="FunFam" id="3.90.550.10:FF:000003">
    <property type="entry name" value="2-C-methyl-D-erythritol 4-phosphate cytidylyltransferase"/>
    <property type="match status" value="1"/>
</dbReference>
<dbReference type="PROSITE" id="PS01295">
    <property type="entry name" value="ISPD"/>
    <property type="match status" value="1"/>
</dbReference>
<evidence type="ECO:0000313" key="8">
    <source>
        <dbReference type="EMBL" id="VYT43381.1"/>
    </source>
</evidence>
<dbReference type="EC" id="2.7.7.60" evidence="7"/>
<evidence type="ECO:0000256" key="1">
    <source>
        <dbReference type="ARBA" id="ARBA00001282"/>
    </source>
</evidence>
<comment type="pathway">
    <text evidence="2 7">Isoprenoid biosynthesis; isopentenyl diphosphate biosynthesis via DXP pathway; isopentenyl diphosphate from 1-deoxy-D-xylulose 5-phosphate: step 2/6.</text>
</comment>
<dbReference type="InterPro" id="IPR029044">
    <property type="entry name" value="Nucleotide-diphossugar_trans"/>
</dbReference>
<dbReference type="InterPro" id="IPR050088">
    <property type="entry name" value="IspD/TarI_cytidylyltransf_bact"/>
</dbReference>
<dbReference type="HAMAP" id="MF_00108">
    <property type="entry name" value="IspD"/>
    <property type="match status" value="1"/>
</dbReference>
<proteinExistence type="inferred from homology"/>
<dbReference type="PANTHER" id="PTHR32125">
    <property type="entry name" value="2-C-METHYL-D-ERYTHRITOL 4-PHOSPHATE CYTIDYLYLTRANSFERASE, CHLOROPLASTIC"/>
    <property type="match status" value="1"/>
</dbReference>
<evidence type="ECO:0000256" key="3">
    <source>
        <dbReference type="ARBA" id="ARBA00009789"/>
    </source>
</evidence>
<keyword evidence="6 7" id="KW-0414">Isoprene biosynthesis</keyword>
<dbReference type="SUPFAM" id="SSF53448">
    <property type="entry name" value="Nucleotide-diphospho-sugar transferases"/>
    <property type="match status" value="1"/>
</dbReference>
<dbReference type="EMBL" id="CACRSQ010000010">
    <property type="protein sequence ID" value="VYT43381.1"/>
    <property type="molecule type" value="Genomic_DNA"/>
</dbReference>
<dbReference type="GO" id="GO:0019288">
    <property type="term" value="P:isopentenyl diphosphate biosynthetic process, methylerythritol 4-phosphate pathway"/>
    <property type="evidence" value="ECO:0007669"/>
    <property type="project" value="UniProtKB-UniRule"/>
</dbReference>
<evidence type="ECO:0000256" key="5">
    <source>
        <dbReference type="ARBA" id="ARBA00022695"/>
    </source>
</evidence>
<evidence type="ECO:0000256" key="4">
    <source>
        <dbReference type="ARBA" id="ARBA00022679"/>
    </source>
</evidence>
<dbReference type="GO" id="GO:0050518">
    <property type="term" value="F:2-C-methyl-D-erythritol 4-phosphate cytidylyltransferase activity"/>
    <property type="evidence" value="ECO:0007669"/>
    <property type="project" value="UniProtKB-UniRule"/>
</dbReference>
<feature type="site" description="Positions MEP for the nucleophilic attack" evidence="7">
    <location>
        <position position="155"/>
    </location>
</feature>
<evidence type="ECO:0000256" key="2">
    <source>
        <dbReference type="ARBA" id="ARBA00004787"/>
    </source>
</evidence>
<protein>
    <recommendedName>
        <fullName evidence="7">2-C-methyl-D-erythritol 4-phosphate cytidylyltransferase</fullName>
        <ecNumber evidence="7">2.7.7.60</ecNumber>
    </recommendedName>
    <alternativeName>
        <fullName evidence="7">4-diphosphocytidyl-2C-methyl-D-erythritol synthase</fullName>
    </alternativeName>
    <alternativeName>
        <fullName evidence="7">MEP cytidylyltransferase</fullName>
        <shortName evidence="7">MCT</shortName>
    </alternativeName>
</protein>
<dbReference type="Gene3D" id="3.90.550.10">
    <property type="entry name" value="Spore Coat Polysaccharide Biosynthesis Protein SpsA, Chain A"/>
    <property type="match status" value="1"/>
</dbReference>
<keyword evidence="4 7" id="KW-0808">Transferase</keyword>
<organism evidence="8">
    <name type="scientific">Anaerostipes caccae</name>
    <dbReference type="NCBI Taxonomy" id="105841"/>
    <lineage>
        <taxon>Bacteria</taxon>
        <taxon>Bacillati</taxon>
        <taxon>Bacillota</taxon>
        <taxon>Clostridia</taxon>
        <taxon>Lachnospirales</taxon>
        <taxon>Lachnospiraceae</taxon>
        <taxon>Anaerostipes</taxon>
    </lineage>
</organism>
<comment type="catalytic activity">
    <reaction evidence="1 7">
        <text>2-C-methyl-D-erythritol 4-phosphate + CTP + H(+) = 4-CDP-2-C-methyl-D-erythritol + diphosphate</text>
        <dbReference type="Rhea" id="RHEA:13429"/>
        <dbReference type="ChEBI" id="CHEBI:15378"/>
        <dbReference type="ChEBI" id="CHEBI:33019"/>
        <dbReference type="ChEBI" id="CHEBI:37563"/>
        <dbReference type="ChEBI" id="CHEBI:57823"/>
        <dbReference type="ChEBI" id="CHEBI:58262"/>
        <dbReference type="EC" id="2.7.7.60"/>
    </reaction>
</comment>
<name>A0A6N2WQ82_9FIRM</name>